<dbReference type="EMBL" id="RMVG01000032">
    <property type="protein sequence ID" value="RPD93187.1"/>
    <property type="molecule type" value="Genomic_DNA"/>
</dbReference>
<feature type="transmembrane region" description="Helical" evidence="1">
    <location>
        <begin position="36"/>
        <end position="54"/>
    </location>
</feature>
<comment type="caution">
    <text evidence="2">The sequence shown here is derived from an EMBL/GenBank/DDBJ whole genome shotgun (WGS) entry which is preliminary data.</text>
</comment>
<keyword evidence="1" id="KW-1133">Transmembrane helix</keyword>
<dbReference type="Proteomes" id="UP000281332">
    <property type="component" value="Unassembled WGS sequence"/>
</dbReference>
<proteinExistence type="predicted"/>
<keyword evidence="1" id="KW-0812">Transmembrane</keyword>
<feature type="transmembrane region" description="Helical" evidence="1">
    <location>
        <begin position="60"/>
        <end position="79"/>
    </location>
</feature>
<gene>
    <name evidence="2" type="ORF">BBB56_22610</name>
</gene>
<feature type="transmembrane region" description="Helical" evidence="1">
    <location>
        <begin position="6"/>
        <end position="24"/>
    </location>
</feature>
<name>A0A3N4NFT4_9GAMM</name>
<keyword evidence="3" id="KW-1185">Reference proteome</keyword>
<organism evidence="2 3">
    <name type="scientific">Candidatus Pantoea deserta</name>
    <dbReference type="NCBI Taxonomy" id="1869313"/>
    <lineage>
        <taxon>Bacteria</taxon>
        <taxon>Pseudomonadati</taxon>
        <taxon>Pseudomonadota</taxon>
        <taxon>Gammaproteobacteria</taxon>
        <taxon>Enterobacterales</taxon>
        <taxon>Erwiniaceae</taxon>
        <taxon>Pantoea</taxon>
    </lineage>
</organism>
<evidence type="ECO:0000313" key="2">
    <source>
        <dbReference type="EMBL" id="RPD93187.1"/>
    </source>
</evidence>
<evidence type="ECO:0000313" key="3">
    <source>
        <dbReference type="Proteomes" id="UP000281332"/>
    </source>
</evidence>
<reference evidence="2 3" key="1">
    <citation type="submission" date="2018-11" db="EMBL/GenBank/DDBJ databases">
        <title>Whole genome sequencing of Pantoea sp. RIT388.</title>
        <authorList>
            <person name="Gan H.M."/>
            <person name="Hudson A.O."/>
        </authorList>
    </citation>
    <scope>NUCLEOTIDE SEQUENCE [LARGE SCALE GENOMIC DNA]</scope>
    <source>
        <strain evidence="2 3">RIT388</strain>
    </source>
</reference>
<protein>
    <submittedName>
        <fullName evidence="2">Uncharacterized protein</fullName>
    </submittedName>
</protein>
<evidence type="ECO:0000256" key="1">
    <source>
        <dbReference type="SAM" id="Phobius"/>
    </source>
</evidence>
<dbReference type="AlphaFoldDB" id="A0A3N4NFT4"/>
<keyword evidence="1" id="KW-0472">Membrane</keyword>
<accession>A0A3N4NFT4</accession>
<sequence>MKLNFYWALPLVVMFVGSVFSSQFSSTAELTSPRFLFLYGSMLLAASTLIGFSLKGRLLLPVWTAITLMLIVLIGWPVVKMLFEN</sequence>